<reference evidence="2" key="1">
    <citation type="submission" date="2022-12" db="EMBL/GenBank/DDBJ databases">
        <title>Clostridium sp. nov., isolated from industrial wastewater.</title>
        <authorList>
            <person name="Jiayan W."/>
        </authorList>
    </citation>
    <scope>NUCLEOTIDE SEQUENCE</scope>
    <source>
        <strain evidence="2">ZC22-4</strain>
    </source>
</reference>
<keyword evidence="3" id="KW-1185">Reference proteome</keyword>
<dbReference type="Gene3D" id="1.10.287.4300">
    <property type="entry name" value="Stage III sporulation protein AH-like"/>
    <property type="match status" value="1"/>
</dbReference>
<sequence>MNKKQGVIISVLLVLIVCMGILATKLNSDLDYVAGNDISNGKDTVSTDNSNKNTSAKSTSSKSSSSSYFKEQQIIRDNEQSTALQTLKSLIDDEHTAKEERAELSKKYAQLALNGPKQSQIEGVLQGKGYQDTLCYIRENKVTIILKTIQKLTDEQKKQIQDVVMDVTQVRDVEIQVKQ</sequence>
<evidence type="ECO:0000313" key="2">
    <source>
        <dbReference type="EMBL" id="MCY6959964.1"/>
    </source>
</evidence>
<proteinExistence type="predicted"/>
<gene>
    <name evidence="2" type="ORF">OW729_15180</name>
</gene>
<protein>
    <submittedName>
        <fullName evidence="2">SpoIIIAH-like family protein</fullName>
    </submittedName>
</protein>
<feature type="compositionally biased region" description="Low complexity" evidence="1">
    <location>
        <begin position="46"/>
        <end position="67"/>
    </location>
</feature>
<dbReference type="InterPro" id="IPR024232">
    <property type="entry name" value="SpoIIIAH"/>
</dbReference>
<evidence type="ECO:0000256" key="1">
    <source>
        <dbReference type="SAM" id="MobiDB-lite"/>
    </source>
</evidence>
<dbReference type="Pfam" id="PF12685">
    <property type="entry name" value="SpoIIIAH"/>
    <property type="match status" value="1"/>
</dbReference>
<accession>A0ABT4DCC7</accession>
<name>A0ABT4DCC7_9CLOT</name>
<evidence type="ECO:0000313" key="3">
    <source>
        <dbReference type="Proteomes" id="UP001144612"/>
    </source>
</evidence>
<feature type="region of interest" description="Disordered" evidence="1">
    <location>
        <begin position="41"/>
        <end position="71"/>
    </location>
</feature>
<comment type="caution">
    <text evidence="2">The sequence shown here is derived from an EMBL/GenBank/DDBJ whole genome shotgun (WGS) entry which is preliminary data.</text>
</comment>
<dbReference type="InterPro" id="IPR038503">
    <property type="entry name" value="SpoIIIAH_sf"/>
</dbReference>
<dbReference type="RefSeq" id="WP_268062398.1">
    <property type="nucleotide sequence ID" value="NZ_JAPQFJ010000018.1"/>
</dbReference>
<dbReference type="Proteomes" id="UP001144612">
    <property type="component" value="Unassembled WGS sequence"/>
</dbReference>
<dbReference type="EMBL" id="JAPQFJ010000018">
    <property type="protein sequence ID" value="MCY6959964.1"/>
    <property type="molecule type" value="Genomic_DNA"/>
</dbReference>
<organism evidence="2 3">
    <name type="scientific">Clostridium brassicae</name>
    <dbReference type="NCBI Taxonomy" id="2999072"/>
    <lineage>
        <taxon>Bacteria</taxon>
        <taxon>Bacillati</taxon>
        <taxon>Bacillota</taxon>
        <taxon>Clostridia</taxon>
        <taxon>Eubacteriales</taxon>
        <taxon>Clostridiaceae</taxon>
        <taxon>Clostridium</taxon>
    </lineage>
</organism>